<feature type="transmembrane region" description="Helical" evidence="1">
    <location>
        <begin position="204"/>
        <end position="222"/>
    </location>
</feature>
<feature type="transmembrane region" description="Helical" evidence="1">
    <location>
        <begin position="160"/>
        <end position="192"/>
    </location>
</feature>
<feature type="transmembrane region" description="Helical" evidence="1">
    <location>
        <begin position="27"/>
        <end position="48"/>
    </location>
</feature>
<keyword evidence="3" id="KW-1185">Reference proteome</keyword>
<gene>
    <name evidence="2" type="ORF">GCM10008932_20260</name>
</gene>
<name>A0ABP3HHU4_9LACT</name>
<dbReference type="Proteomes" id="UP001501166">
    <property type="component" value="Unassembled WGS sequence"/>
</dbReference>
<evidence type="ECO:0000313" key="3">
    <source>
        <dbReference type="Proteomes" id="UP001501166"/>
    </source>
</evidence>
<evidence type="ECO:0008006" key="4">
    <source>
        <dbReference type="Google" id="ProtNLM"/>
    </source>
</evidence>
<keyword evidence="1" id="KW-1133">Transmembrane helix</keyword>
<organism evidence="2 3">
    <name type="scientific">Alkalibacterium iburiense</name>
    <dbReference type="NCBI Taxonomy" id="290589"/>
    <lineage>
        <taxon>Bacteria</taxon>
        <taxon>Bacillati</taxon>
        <taxon>Bacillota</taxon>
        <taxon>Bacilli</taxon>
        <taxon>Lactobacillales</taxon>
        <taxon>Carnobacteriaceae</taxon>
        <taxon>Alkalibacterium</taxon>
    </lineage>
</organism>
<comment type="caution">
    <text evidence="2">The sequence shown here is derived from an EMBL/GenBank/DDBJ whole genome shotgun (WGS) entry which is preliminary data.</text>
</comment>
<protein>
    <recommendedName>
        <fullName evidence="4">DUF1189 domain-containing protein</fullName>
    </recommendedName>
</protein>
<dbReference type="EMBL" id="BAAACW010000130">
    <property type="protein sequence ID" value="GAA0368399.1"/>
    <property type="molecule type" value="Genomic_DNA"/>
</dbReference>
<reference evidence="3" key="1">
    <citation type="journal article" date="2019" name="Int. J. Syst. Evol. Microbiol.">
        <title>The Global Catalogue of Microorganisms (GCM) 10K type strain sequencing project: providing services to taxonomists for standard genome sequencing and annotation.</title>
        <authorList>
            <consortium name="The Broad Institute Genomics Platform"/>
            <consortium name="The Broad Institute Genome Sequencing Center for Infectious Disease"/>
            <person name="Wu L."/>
            <person name="Ma J."/>
        </authorList>
    </citation>
    <scope>NUCLEOTIDE SEQUENCE [LARGE SCALE GENOMIC DNA]</scope>
    <source>
        <strain evidence="3">JCM 12662</strain>
    </source>
</reference>
<keyword evidence="1" id="KW-0812">Transmembrane</keyword>
<dbReference type="Pfam" id="PF06691">
    <property type="entry name" value="DUF1189"/>
    <property type="match status" value="1"/>
</dbReference>
<dbReference type="RefSeq" id="WP_343756308.1">
    <property type="nucleotide sequence ID" value="NZ_BAAACW010000130.1"/>
</dbReference>
<accession>A0ABP3HHU4</accession>
<dbReference type="InterPro" id="IPR009574">
    <property type="entry name" value="DUF1189"/>
</dbReference>
<sequence length="258" mass="29349">MREYLKIGFINPIEVIKARKMSRKQMLGYFALLALLITLSMTTVLTSVMTNLRDDGQEIAENIPAFEIENSEFVTDNQESYIHQTNTFLFFFDPNGEISLEEVESNVERLSVPVGVALLEDGFYLNVTGRTLPLAYDQLDGFNQENLVRLFQQLGTFSPLVLLFTFIIGFIASSFSLAYEWLIVALFANIIATLQRIRSPFRKNARVALVSLSIPTLVISVIEAFGYFVPLAFELKLAFSIYFIYTSFKSLRPKTKDK</sequence>
<evidence type="ECO:0000313" key="2">
    <source>
        <dbReference type="EMBL" id="GAA0368399.1"/>
    </source>
</evidence>
<evidence type="ECO:0000256" key="1">
    <source>
        <dbReference type="SAM" id="Phobius"/>
    </source>
</evidence>
<keyword evidence="1" id="KW-0472">Membrane</keyword>
<proteinExistence type="predicted"/>